<dbReference type="InParanoid" id="A0A6P8Z9L8"/>
<feature type="coiled-coil region" evidence="1">
    <location>
        <begin position="130"/>
        <end position="165"/>
    </location>
</feature>
<dbReference type="PANTHER" id="PTHR10699">
    <property type="entry name" value="NEUROMODULIN"/>
    <property type="match status" value="1"/>
</dbReference>
<dbReference type="PROSITE" id="PS50096">
    <property type="entry name" value="IQ"/>
    <property type="match status" value="3"/>
</dbReference>
<proteinExistence type="predicted"/>
<keyword evidence="1" id="KW-0175">Coiled coil</keyword>
<evidence type="ECO:0000313" key="4">
    <source>
        <dbReference type="RefSeq" id="XP_034243732.1"/>
    </source>
</evidence>
<dbReference type="GO" id="GO:0005516">
    <property type="term" value="F:calmodulin binding"/>
    <property type="evidence" value="ECO:0007669"/>
    <property type="project" value="TreeGrafter"/>
</dbReference>
<dbReference type="CTD" id="3535"/>
<accession>A0A6P8Z9L8</accession>
<dbReference type="Pfam" id="PF00612">
    <property type="entry name" value="IQ"/>
    <property type="match status" value="3"/>
</dbReference>
<dbReference type="Proteomes" id="UP000515158">
    <property type="component" value="Unplaced"/>
</dbReference>
<dbReference type="AlphaFoldDB" id="A0A6P8Z9L8"/>
<keyword evidence="3" id="KW-1185">Reference proteome</keyword>
<sequence>MCDRCGAKEGVAVDENGKDLPAVKKPREVREVPDGEDDEDAVDIDLEDPEVEQAATKIQAAFRGHRARKHQEEDKEDKADTMQPAAEAEPSKEQLMADFDPNDKELCHAATKIQASFRGHVARKTVGKTDEELSKEMAKLETEAKEAKDRAAKELEDELADIDLTDPDLHKAATKIQASFRGHKVRKEDAPADQ</sequence>
<reference evidence="4" key="1">
    <citation type="submission" date="2025-08" db="UniProtKB">
        <authorList>
            <consortium name="RefSeq"/>
        </authorList>
    </citation>
    <scope>IDENTIFICATION</scope>
    <source>
        <tissue evidence="4">Total insect</tissue>
    </source>
</reference>
<dbReference type="Gene3D" id="1.20.5.190">
    <property type="match status" value="2"/>
</dbReference>
<dbReference type="RefSeq" id="XP_034243732.1">
    <property type="nucleotide sequence ID" value="XM_034387841.1"/>
</dbReference>
<feature type="compositionally biased region" description="Basic and acidic residues" evidence="2">
    <location>
        <begin position="15"/>
        <end position="33"/>
    </location>
</feature>
<name>A0A6P8Z9L8_THRPL</name>
<dbReference type="OrthoDB" id="252964at2759"/>
<dbReference type="SMART" id="SM00015">
    <property type="entry name" value="IQ"/>
    <property type="match status" value="3"/>
</dbReference>
<organism evidence="4">
    <name type="scientific">Thrips palmi</name>
    <name type="common">Melon thrips</name>
    <dbReference type="NCBI Taxonomy" id="161013"/>
    <lineage>
        <taxon>Eukaryota</taxon>
        <taxon>Metazoa</taxon>
        <taxon>Ecdysozoa</taxon>
        <taxon>Arthropoda</taxon>
        <taxon>Hexapoda</taxon>
        <taxon>Insecta</taxon>
        <taxon>Pterygota</taxon>
        <taxon>Neoptera</taxon>
        <taxon>Paraneoptera</taxon>
        <taxon>Thysanoptera</taxon>
        <taxon>Terebrantia</taxon>
        <taxon>Thripoidea</taxon>
        <taxon>Thripidae</taxon>
        <taxon>Thrips</taxon>
    </lineage>
</organism>
<dbReference type="PANTHER" id="PTHR10699:SF11">
    <property type="entry name" value="IGLOO, ISOFORM A"/>
    <property type="match status" value="1"/>
</dbReference>
<feature type="region of interest" description="Disordered" evidence="2">
    <location>
        <begin position="61"/>
        <end position="94"/>
    </location>
</feature>
<gene>
    <name evidence="4" type="primary">LOC117646711</name>
</gene>
<dbReference type="CDD" id="cd23767">
    <property type="entry name" value="IQCD"/>
    <property type="match status" value="1"/>
</dbReference>
<feature type="compositionally biased region" description="Acidic residues" evidence="2">
    <location>
        <begin position="34"/>
        <end position="48"/>
    </location>
</feature>
<dbReference type="FunCoup" id="A0A6P8Z9L8">
    <property type="interactions" value="18"/>
</dbReference>
<feature type="region of interest" description="Disordered" evidence="2">
    <location>
        <begin position="1"/>
        <end position="48"/>
    </location>
</feature>
<evidence type="ECO:0000313" key="3">
    <source>
        <dbReference type="Proteomes" id="UP000515158"/>
    </source>
</evidence>
<evidence type="ECO:0000256" key="2">
    <source>
        <dbReference type="SAM" id="MobiDB-lite"/>
    </source>
</evidence>
<dbReference type="KEGG" id="tpal:117646711"/>
<evidence type="ECO:0000256" key="1">
    <source>
        <dbReference type="SAM" id="Coils"/>
    </source>
</evidence>
<dbReference type="GeneID" id="117646711"/>
<feature type="compositionally biased region" description="Basic and acidic residues" evidence="2">
    <location>
        <begin position="70"/>
        <end position="80"/>
    </location>
</feature>
<dbReference type="InterPro" id="IPR000048">
    <property type="entry name" value="IQ_motif_EF-hand-BS"/>
</dbReference>
<protein>
    <submittedName>
        <fullName evidence="4">Neuromodulin</fullName>
    </submittedName>
</protein>